<dbReference type="GO" id="GO:0046872">
    <property type="term" value="F:metal ion binding"/>
    <property type="evidence" value="ECO:0007669"/>
    <property type="project" value="UniProtKB-KW"/>
</dbReference>
<organism evidence="6">
    <name type="scientific">Tanacetum cinerariifolium</name>
    <name type="common">Dalmatian daisy</name>
    <name type="synonym">Chrysanthemum cinerariifolium</name>
    <dbReference type="NCBI Taxonomy" id="118510"/>
    <lineage>
        <taxon>Eukaryota</taxon>
        <taxon>Viridiplantae</taxon>
        <taxon>Streptophyta</taxon>
        <taxon>Embryophyta</taxon>
        <taxon>Tracheophyta</taxon>
        <taxon>Spermatophyta</taxon>
        <taxon>Magnoliopsida</taxon>
        <taxon>eudicotyledons</taxon>
        <taxon>Gunneridae</taxon>
        <taxon>Pentapetalae</taxon>
        <taxon>asterids</taxon>
        <taxon>campanulids</taxon>
        <taxon>Asterales</taxon>
        <taxon>Asteraceae</taxon>
        <taxon>Asteroideae</taxon>
        <taxon>Anthemideae</taxon>
        <taxon>Anthemidinae</taxon>
        <taxon>Tanacetum</taxon>
    </lineage>
</organism>
<dbReference type="InterPro" id="IPR005123">
    <property type="entry name" value="Oxoglu/Fe-dep_dioxygenase_dom"/>
</dbReference>
<dbReference type="GO" id="GO:0051213">
    <property type="term" value="F:dioxygenase activity"/>
    <property type="evidence" value="ECO:0007669"/>
    <property type="project" value="UniProtKB-KW"/>
</dbReference>
<proteinExistence type="inferred from homology"/>
<comment type="caution">
    <text evidence="6">The sequence shown here is derived from an EMBL/GenBank/DDBJ whole genome shotgun (WGS) entry which is preliminary data.</text>
</comment>
<dbReference type="Pfam" id="PF14226">
    <property type="entry name" value="DIOX_N"/>
    <property type="match status" value="1"/>
</dbReference>
<feature type="non-terminal residue" evidence="6">
    <location>
        <position position="328"/>
    </location>
</feature>
<evidence type="ECO:0000256" key="3">
    <source>
        <dbReference type="ARBA" id="ARBA00023004"/>
    </source>
</evidence>
<dbReference type="Gene3D" id="2.60.120.330">
    <property type="entry name" value="B-lactam Antibiotic, Isopenicillin N Synthase, Chain"/>
    <property type="match status" value="1"/>
</dbReference>
<keyword evidence="6" id="KW-0223">Dioxygenase</keyword>
<accession>A0A6L2M9S9</accession>
<evidence type="ECO:0000256" key="4">
    <source>
        <dbReference type="RuleBase" id="RU003682"/>
    </source>
</evidence>
<dbReference type="EMBL" id="BKCJ010006105">
    <property type="protein sequence ID" value="GEU70400.1"/>
    <property type="molecule type" value="Genomic_DNA"/>
</dbReference>
<dbReference type="InterPro" id="IPR026992">
    <property type="entry name" value="DIOX_N"/>
</dbReference>
<protein>
    <submittedName>
        <fullName evidence="6">Non-heme dioxygenase N-terminal domain-containing protein</fullName>
    </submittedName>
</protein>
<comment type="similarity">
    <text evidence="1 4">Belongs to the iron/ascorbate-dependent oxidoreductase family.</text>
</comment>
<dbReference type="Pfam" id="PF03171">
    <property type="entry name" value="2OG-FeII_Oxy"/>
    <property type="match status" value="1"/>
</dbReference>
<evidence type="ECO:0000256" key="1">
    <source>
        <dbReference type="ARBA" id="ARBA00008056"/>
    </source>
</evidence>
<feature type="domain" description="Fe2OG dioxygenase" evidence="5">
    <location>
        <begin position="257"/>
        <end position="328"/>
    </location>
</feature>
<evidence type="ECO:0000259" key="5">
    <source>
        <dbReference type="PROSITE" id="PS51471"/>
    </source>
</evidence>
<dbReference type="SUPFAM" id="SSF51197">
    <property type="entry name" value="Clavaminate synthase-like"/>
    <property type="match status" value="1"/>
</dbReference>
<dbReference type="PROSITE" id="PS51471">
    <property type="entry name" value="FE2OG_OXY"/>
    <property type="match status" value="1"/>
</dbReference>
<keyword evidence="4" id="KW-0560">Oxidoreductase</keyword>
<gene>
    <name evidence="6" type="ORF">Tci_042378</name>
</gene>
<dbReference type="AlphaFoldDB" id="A0A6L2M9S9"/>
<reference evidence="6" key="1">
    <citation type="journal article" date="2019" name="Sci. Rep.">
        <title>Draft genome of Tanacetum cinerariifolium, the natural source of mosquito coil.</title>
        <authorList>
            <person name="Yamashiro T."/>
            <person name="Shiraishi A."/>
            <person name="Satake H."/>
            <person name="Nakayama K."/>
        </authorList>
    </citation>
    <scope>NUCLEOTIDE SEQUENCE</scope>
</reference>
<dbReference type="InterPro" id="IPR050295">
    <property type="entry name" value="Plant_2OG-oxidoreductases"/>
</dbReference>
<dbReference type="GO" id="GO:0016705">
    <property type="term" value="F:oxidoreductase activity, acting on paired donors, with incorporation or reduction of molecular oxygen"/>
    <property type="evidence" value="ECO:0007669"/>
    <property type="project" value="UniProtKB-ARBA"/>
</dbReference>
<keyword evidence="3 4" id="KW-0408">Iron</keyword>
<dbReference type="PANTHER" id="PTHR47991">
    <property type="entry name" value="OXOGLUTARATE/IRON-DEPENDENT DIOXYGENASE"/>
    <property type="match status" value="1"/>
</dbReference>
<evidence type="ECO:0000313" key="6">
    <source>
        <dbReference type="EMBL" id="GEU70400.1"/>
    </source>
</evidence>
<sequence>MQDPKDHHLKAVKQVIRYIKGTKEHGIIYKKEGGCRITGYSDNSYGINTDQGKGTTGIVFYFGVSPTGAACQALWLKRLLSELTGWKEERITLKVDNVLAIALRRTTKSGYSNKGSTKIEVRDNATNARRIWDNINHGIEGSFLEKVREISRLFFRSSMEDKKKCLSAEDDFEGYGNDVILLDQQTLIGSIGFISLLDQNTNKSFNFGLKILFTSESSKEVLDEYSSKIELINKVVLKALARSLNLEDDCFLNQYGTTEKMHARFNYYPPCRWADNVFGLKPHADGTAITVLLQDKEIEGLQLLKDGQWVGVPIVRDALTINVGDQIE</sequence>
<dbReference type="InterPro" id="IPR027443">
    <property type="entry name" value="IPNS-like_sf"/>
</dbReference>
<name>A0A6L2M9S9_TANCI</name>
<evidence type="ECO:0000256" key="2">
    <source>
        <dbReference type="ARBA" id="ARBA00022723"/>
    </source>
</evidence>
<dbReference type="InterPro" id="IPR044861">
    <property type="entry name" value="IPNS-like_FE2OG_OXY"/>
</dbReference>
<keyword evidence="2 4" id="KW-0479">Metal-binding</keyword>